<feature type="region of interest" description="Disordered" evidence="1">
    <location>
        <begin position="1"/>
        <end position="57"/>
    </location>
</feature>
<evidence type="ECO:0000256" key="1">
    <source>
        <dbReference type="SAM" id="MobiDB-lite"/>
    </source>
</evidence>
<keyword evidence="3" id="KW-1185">Reference proteome</keyword>
<accession>A0A9J6FL38</accession>
<dbReference type="Proteomes" id="UP000821853">
    <property type="component" value="Chromosome 1"/>
</dbReference>
<protein>
    <submittedName>
        <fullName evidence="2">Uncharacterized protein</fullName>
    </submittedName>
</protein>
<dbReference type="VEuPathDB" id="VectorBase:HLOH_060150"/>
<proteinExistence type="predicted"/>
<evidence type="ECO:0000313" key="3">
    <source>
        <dbReference type="Proteomes" id="UP000821853"/>
    </source>
</evidence>
<organism evidence="2 3">
    <name type="scientific">Haemaphysalis longicornis</name>
    <name type="common">Bush tick</name>
    <dbReference type="NCBI Taxonomy" id="44386"/>
    <lineage>
        <taxon>Eukaryota</taxon>
        <taxon>Metazoa</taxon>
        <taxon>Ecdysozoa</taxon>
        <taxon>Arthropoda</taxon>
        <taxon>Chelicerata</taxon>
        <taxon>Arachnida</taxon>
        <taxon>Acari</taxon>
        <taxon>Parasitiformes</taxon>
        <taxon>Ixodida</taxon>
        <taxon>Ixodoidea</taxon>
        <taxon>Ixodidae</taxon>
        <taxon>Haemaphysalinae</taxon>
        <taxon>Haemaphysalis</taxon>
    </lineage>
</organism>
<evidence type="ECO:0000313" key="2">
    <source>
        <dbReference type="EMBL" id="KAH9362732.1"/>
    </source>
</evidence>
<dbReference type="EMBL" id="JABSTR010000001">
    <property type="protein sequence ID" value="KAH9362732.1"/>
    <property type="molecule type" value="Genomic_DNA"/>
</dbReference>
<sequence>MRGAGHKQAGLQRGTCSGYLGPGSSVKKQARGGREAKKRRAKRVTNTKSARRRHIVSERYYVGTHIRARSSGGRA</sequence>
<feature type="compositionally biased region" description="Basic residues" evidence="1">
    <location>
        <begin position="28"/>
        <end position="54"/>
    </location>
</feature>
<name>A0A9J6FL38_HAELO</name>
<reference evidence="2 3" key="1">
    <citation type="journal article" date="2020" name="Cell">
        <title>Large-Scale Comparative Analyses of Tick Genomes Elucidate Their Genetic Diversity and Vector Capacities.</title>
        <authorList>
            <consortium name="Tick Genome and Microbiome Consortium (TIGMIC)"/>
            <person name="Jia N."/>
            <person name="Wang J."/>
            <person name="Shi W."/>
            <person name="Du L."/>
            <person name="Sun Y."/>
            <person name="Zhan W."/>
            <person name="Jiang J.F."/>
            <person name="Wang Q."/>
            <person name="Zhang B."/>
            <person name="Ji P."/>
            <person name="Bell-Sakyi L."/>
            <person name="Cui X.M."/>
            <person name="Yuan T.T."/>
            <person name="Jiang B.G."/>
            <person name="Yang W.F."/>
            <person name="Lam T.T."/>
            <person name="Chang Q.C."/>
            <person name="Ding S.J."/>
            <person name="Wang X.J."/>
            <person name="Zhu J.G."/>
            <person name="Ruan X.D."/>
            <person name="Zhao L."/>
            <person name="Wei J.T."/>
            <person name="Ye R.Z."/>
            <person name="Que T.C."/>
            <person name="Du C.H."/>
            <person name="Zhou Y.H."/>
            <person name="Cheng J.X."/>
            <person name="Dai P.F."/>
            <person name="Guo W.B."/>
            <person name="Han X.H."/>
            <person name="Huang E.J."/>
            <person name="Li L.F."/>
            <person name="Wei W."/>
            <person name="Gao Y.C."/>
            <person name="Liu J.Z."/>
            <person name="Shao H.Z."/>
            <person name="Wang X."/>
            <person name="Wang C.C."/>
            <person name="Yang T.C."/>
            <person name="Huo Q.B."/>
            <person name="Li W."/>
            <person name="Chen H.Y."/>
            <person name="Chen S.E."/>
            <person name="Zhou L.G."/>
            <person name="Ni X.B."/>
            <person name="Tian J.H."/>
            <person name="Sheng Y."/>
            <person name="Liu T."/>
            <person name="Pan Y.S."/>
            <person name="Xia L.Y."/>
            <person name="Li J."/>
            <person name="Zhao F."/>
            <person name="Cao W.C."/>
        </authorList>
    </citation>
    <scope>NUCLEOTIDE SEQUENCE [LARGE SCALE GENOMIC DNA]</scope>
    <source>
        <strain evidence="2">HaeL-2018</strain>
    </source>
</reference>
<dbReference type="AlphaFoldDB" id="A0A9J6FL38"/>
<comment type="caution">
    <text evidence="2">The sequence shown here is derived from an EMBL/GenBank/DDBJ whole genome shotgun (WGS) entry which is preliminary data.</text>
</comment>
<gene>
    <name evidence="2" type="ORF">HPB48_001171</name>
</gene>